<dbReference type="Pfam" id="PF00583">
    <property type="entry name" value="Acetyltransf_1"/>
    <property type="match status" value="1"/>
</dbReference>
<dbReference type="PANTHER" id="PTHR43877">
    <property type="entry name" value="AMINOALKYLPHOSPHONATE N-ACETYLTRANSFERASE-RELATED-RELATED"/>
    <property type="match status" value="1"/>
</dbReference>
<dbReference type="Gene3D" id="3.40.630.30">
    <property type="match status" value="1"/>
</dbReference>
<proteinExistence type="predicted"/>
<comment type="caution">
    <text evidence="4">The sequence shown here is derived from an EMBL/GenBank/DDBJ whole genome shotgun (WGS) entry which is preliminary data.</text>
</comment>
<dbReference type="InterPro" id="IPR016181">
    <property type="entry name" value="Acyl_CoA_acyltransferase"/>
</dbReference>
<dbReference type="InterPro" id="IPR000182">
    <property type="entry name" value="GNAT_dom"/>
</dbReference>
<protein>
    <submittedName>
        <fullName evidence="4">GNAT family N-acetyltransferase</fullName>
    </submittedName>
</protein>
<evidence type="ECO:0000259" key="3">
    <source>
        <dbReference type="PROSITE" id="PS51186"/>
    </source>
</evidence>
<evidence type="ECO:0000256" key="2">
    <source>
        <dbReference type="ARBA" id="ARBA00023315"/>
    </source>
</evidence>
<dbReference type="Proteomes" id="UP001500979">
    <property type="component" value="Unassembled WGS sequence"/>
</dbReference>
<evidence type="ECO:0000313" key="5">
    <source>
        <dbReference type="Proteomes" id="UP001500979"/>
    </source>
</evidence>
<dbReference type="EMBL" id="BAAAUX010000013">
    <property type="protein sequence ID" value="GAA2791710.1"/>
    <property type="molecule type" value="Genomic_DNA"/>
</dbReference>
<keyword evidence="2" id="KW-0012">Acyltransferase</keyword>
<accession>A0ABN3VDN7</accession>
<dbReference type="RefSeq" id="WP_344680093.1">
    <property type="nucleotide sequence ID" value="NZ_BAAAUX010000013.1"/>
</dbReference>
<dbReference type="PROSITE" id="PS51186">
    <property type="entry name" value="GNAT"/>
    <property type="match status" value="1"/>
</dbReference>
<name>A0ABN3VDN7_9PSEU</name>
<keyword evidence="5" id="KW-1185">Reference proteome</keyword>
<sequence>MNDIRRLTADELLASAEEFGSLLVDTVDSGASVGFLAPLDHAAATAWWTAVAPGVAAGGTVVWAARVDGRIAGTVQIRFEDKENGRHRAEVVKLLVHRDARGRGLGRELLAVAERGAVEAGVRLLLLDTVTGSPADSLYRSAGWTPFGTVPGYAADTKGVPEPTTFFYKAV</sequence>
<evidence type="ECO:0000256" key="1">
    <source>
        <dbReference type="ARBA" id="ARBA00022679"/>
    </source>
</evidence>
<feature type="domain" description="N-acetyltransferase" evidence="3">
    <location>
        <begin position="2"/>
        <end position="171"/>
    </location>
</feature>
<dbReference type="CDD" id="cd04301">
    <property type="entry name" value="NAT_SF"/>
    <property type="match status" value="1"/>
</dbReference>
<reference evidence="4 5" key="1">
    <citation type="journal article" date="2019" name="Int. J. Syst. Evol. Microbiol.">
        <title>The Global Catalogue of Microorganisms (GCM) 10K type strain sequencing project: providing services to taxonomists for standard genome sequencing and annotation.</title>
        <authorList>
            <consortium name="The Broad Institute Genomics Platform"/>
            <consortium name="The Broad Institute Genome Sequencing Center for Infectious Disease"/>
            <person name="Wu L."/>
            <person name="Ma J."/>
        </authorList>
    </citation>
    <scope>NUCLEOTIDE SEQUENCE [LARGE SCALE GENOMIC DNA]</scope>
    <source>
        <strain evidence="4 5">JCM 9383</strain>
    </source>
</reference>
<dbReference type="SUPFAM" id="SSF55729">
    <property type="entry name" value="Acyl-CoA N-acyltransferases (Nat)"/>
    <property type="match status" value="1"/>
</dbReference>
<organism evidence="4 5">
    <name type="scientific">Saccharopolyspora taberi</name>
    <dbReference type="NCBI Taxonomy" id="60895"/>
    <lineage>
        <taxon>Bacteria</taxon>
        <taxon>Bacillati</taxon>
        <taxon>Actinomycetota</taxon>
        <taxon>Actinomycetes</taxon>
        <taxon>Pseudonocardiales</taxon>
        <taxon>Pseudonocardiaceae</taxon>
        <taxon>Saccharopolyspora</taxon>
    </lineage>
</organism>
<evidence type="ECO:0000313" key="4">
    <source>
        <dbReference type="EMBL" id="GAA2791710.1"/>
    </source>
</evidence>
<dbReference type="InterPro" id="IPR050832">
    <property type="entry name" value="Bact_Acetyltransf"/>
</dbReference>
<keyword evidence="1" id="KW-0808">Transferase</keyword>
<gene>
    <name evidence="4" type="ORF">GCM10010470_28160</name>
</gene>